<evidence type="ECO:0000313" key="2">
    <source>
        <dbReference type="Proteomes" id="UP001196413"/>
    </source>
</evidence>
<protein>
    <submittedName>
        <fullName evidence="1">Uncharacterized protein</fullName>
    </submittedName>
</protein>
<accession>A0AAD5QZM4</accession>
<comment type="caution">
    <text evidence="1">The sequence shown here is derived from an EMBL/GenBank/DDBJ whole genome shotgun (WGS) entry which is preliminary data.</text>
</comment>
<proteinExistence type="predicted"/>
<dbReference type="AlphaFoldDB" id="A0AAD5QZM4"/>
<evidence type="ECO:0000313" key="1">
    <source>
        <dbReference type="EMBL" id="KAJ1366732.1"/>
    </source>
</evidence>
<keyword evidence="2" id="KW-1185">Reference proteome</keyword>
<dbReference type="EMBL" id="JAHQIW010005650">
    <property type="protein sequence ID" value="KAJ1366732.1"/>
    <property type="molecule type" value="Genomic_DNA"/>
</dbReference>
<sequence>MVVDGWRCLADASDLLSLRDLLSGFPTSTVFSIAERAFLEVIGANFVGCNASSPLPFVTIFIRTRCLELKCFDPQ</sequence>
<gene>
    <name evidence="1" type="ORF">KIN20_027486</name>
</gene>
<name>A0AAD5QZM4_PARTN</name>
<organism evidence="1 2">
    <name type="scientific">Parelaphostrongylus tenuis</name>
    <name type="common">Meningeal worm</name>
    <dbReference type="NCBI Taxonomy" id="148309"/>
    <lineage>
        <taxon>Eukaryota</taxon>
        <taxon>Metazoa</taxon>
        <taxon>Ecdysozoa</taxon>
        <taxon>Nematoda</taxon>
        <taxon>Chromadorea</taxon>
        <taxon>Rhabditida</taxon>
        <taxon>Rhabditina</taxon>
        <taxon>Rhabditomorpha</taxon>
        <taxon>Strongyloidea</taxon>
        <taxon>Metastrongylidae</taxon>
        <taxon>Parelaphostrongylus</taxon>
    </lineage>
</organism>
<dbReference type="Proteomes" id="UP001196413">
    <property type="component" value="Unassembled WGS sequence"/>
</dbReference>
<reference evidence="1" key="1">
    <citation type="submission" date="2021-06" db="EMBL/GenBank/DDBJ databases">
        <title>Parelaphostrongylus tenuis whole genome reference sequence.</title>
        <authorList>
            <person name="Garwood T.J."/>
            <person name="Larsen P.A."/>
            <person name="Fountain-Jones N.M."/>
            <person name="Garbe J.R."/>
            <person name="Macchietto M.G."/>
            <person name="Kania S.A."/>
            <person name="Gerhold R.W."/>
            <person name="Richards J.E."/>
            <person name="Wolf T.M."/>
        </authorList>
    </citation>
    <scope>NUCLEOTIDE SEQUENCE</scope>
    <source>
        <strain evidence="1">MNPRO001-30</strain>
        <tissue evidence="1">Meninges</tissue>
    </source>
</reference>